<dbReference type="InterPro" id="IPR024079">
    <property type="entry name" value="MetalloPept_cat_dom_sf"/>
</dbReference>
<name>A0A0C2H856_9BILA</name>
<evidence type="ECO:0000256" key="3">
    <source>
        <dbReference type="ARBA" id="ARBA00022670"/>
    </source>
</evidence>
<reference evidence="10 11" key="1">
    <citation type="submission" date="2013-12" db="EMBL/GenBank/DDBJ databases">
        <title>Draft genome of the parsitic nematode Ancylostoma duodenale.</title>
        <authorList>
            <person name="Mitreva M."/>
        </authorList>
    </citation>
    <scope>NUCLEOTIDE SEQUENCE [LARGE SCALE GENOMIC DNA]</scope>
    <source>
        <strain evidence="10 11">Zhejiang</strain>
    </source>
</reference>
<evidence type="ECO:0000256" key="4">
    <source>
        <dbReference type="ARBA" id="ARBA00022723"/>
    </source>
</evidence>
<dbReference type="GO" id="GO:0005886">
    <property type="term" value="C:plasma membrane"/>
    <property type="evidence" value="ECO:0007669"/>
    <property type="project" value="TreeGrafter"/>
</dbReference>
<dbReference type="Proteomes" id="UP000054047">
    <property type="component" value="Unassembled WGS sequence"/>
</dbReference>
<comment type="cofactor">
    <cofactor evidence="1">
        <name>Zn(2+)</name>
        <dbReference type="ChEBI" id="CHEBI:29105"/>
    </cofactor>
</comment>
<evidence type="ECO:0000256" key="1">
    <source>
        <dbReference type="ARBA" id="ARBA00001947"/>
    </source>
</evidence>
<dbReference type="PANTHER" id="PTHR11733">
    <property type="entry name" value="ZINC METALLOPROTEASE FAMILY M13 NEPRILYSIN-RELATED"/>
    <property type="match status" value="1"/>
</dbReference>
<dbReference type="EMBL" id="KN726580">
    <property type="protein sequence ID" value="KIH67764.1"/>
    <property type="molecule type" value="Genomic_DNA"/>
</dbReference>
<organism evidence="10 11">
    <name type="scientific">Ancylostoma duodenale</name>
    <dbReference type="NCBI Taxonomy" id="51022"/>
    <lineage>
        <taxon>Eukaryota</taxon>
        <taxon>Metazoa</taxon>
        <taxon>Ecdysozoa</taxon>
        <taxon>Nematoda</taxon>
        <taxon>Chromadorea</taxon>
        <taxon>Rhabditida</taxon>
        <taxon>Rhabditina</taxon>
        <taxon>Rhabditomorpha</taxon>
        <taxon>Strongyloidea</taxon>
        <taxon>Ancylostomatidae</taxon>
        <taxon>Ancylostomatinae</taxon>
        <taxon>Ancylostoma</taxon>
    </lineage>
</organism>
<dbReference type="SUPFAM" id="SSF55486">
    <property type="entry name" value="Metalloproteases ('zincins'), catalytic domain"/>
    <property type="match status" value="1"/>
</dbReference>
<evidence type="ECO:0008006" key="12">
    <source>
        <dbReference type="Google" id="ProtNLM"/>
    </source>
</evidence>
<dbReference type="Pfam" id="PF01431">
    <property type="entry name" value="Peptidase_M13"/>
    <property type="match status" value="1"/>
</dbReference>
<evidence type="ECO:0000256" key="5">
    <source>
        <dbReference type="ARBA" id="ARBA00022801"/>
    </source>
</evidence>
<keyword evidence="4" id="KW-0479">Metal-binding</keyword>
<keyword evidence="7" id="KW-0482">Metalloprotease</keyword>
<dbReference type="InterPro" id="IPR008753">
    <property type="entry name" value="Peptidase_M13_N"/>
</dbReference>
<dbReference type="Pfam" id="PF05649">
    <property type="entry name" value="Peptidase_M13_N"/>
    <property type="match status" value="1"/>
</dbReference>
<evidence type="ECO:0000313" key="10">
    <source>
        <dbReference type="EMBL" id="KIH67764.1"/>
    </source>
</evidence>
<protein>
    <recommendedName>
        <fullName evidence="12">Peptidase M13 N-terminal domain-containing protein</fullName>
    </recommendedName>
</protein>
<dbReference type="Gene3D" id="1.10.1380.10">
    <property type="entry name" value="Neutral endopeptidase , domain2"/>
    <property type="match status" value="1"/>
</dbReference>
<comment type="similarity">
    <text evidence="2">Belongs to the peptidase M13 family.</text>
</comment>
<feature type="domain" description="Peptidase M13 C-terminal" evidence="8">
    <location>
        <begin position="193"/>
        <end position="224"/>
    </location>
</feature>
<accession>A0A0C2H856</accession>
<keyword evidence="11" id="KW-1185">Reference proteome</keyword>
<keyword evidence="5" id="KW-0378">Hydrolase</keyword>
<dbReference type="GO" id="GO:0004222">
    <property type="term" value="F:metalloendopeptidase activity"/>
    <property type="evidence" value="ECO:0007669"/>
    <property type="project" value="InterPro"/>
</dbReference>
<evidence type="ECO:0000256" key="6">
    <source>
        <dbReference type="ARBA" id="ARBA00022833"/>
    </source>
</evidence>
<dbReference type="PANTHER" id="PTHR11733:SF237">
    <property type="entry name" value="NEPRILYSIN-LIKE 4"/>
    <property type="match status" value="1"/>
</dbReference>
<dbReference type="Gene3D" id="3.40.390.10">
    <property type="entry name" value="Collagenase (Catalytic Domain)"/>
    <property type="match status" value="1"/>
</dbReference>
<gene>
    <name evidence="10" type="ORF">ANCDUO_01907</name>
</gene>
<dbReference type="MEROPS" id="M13.013"/>
<evidence type="ECO:0000256" key="7">
    <source>
        <dbReference type="ARBA" id="ARBA00023049"/>
    </source>
</evidence>
<dbReference type="OrthoDB" id="6475849at2759"/>
<dbReference type="GO" id="GO:0046872">
    <property type="term" value="F:metal ion binding"/>
    <property type="evidence" value="ECO:0007669"/>
    <property type="project" value="UniProtKB-KW"/>
</dbReference>
<evidence type="ECO:0000256" key="2">
    <source>
        <dbReference type="ARBA" id="ARBA00007357"/>
    </source>
</evidence>
<keyword evidence="3" id="KW-0645">Protease</keyword>
<sequence>MNSKENYKKENGSEIRAPASSDARFSDYLSNLQLPVEMARKTVFYRVMYGRKQKASRWKDCTTKTTYMMKYAAGAMYVRKAFDQASKRATQNMIGDLQEAFRGMLRANDWMDTKTKALALDKVNQMLRHIAYPDFILDNEKLDDYYSGFTVQESDFYSDMVEKLLRWKLEYKFKRLIKPVDRNEYEFNPAEVNAYYEPSFNSINFPAAILQPPFFHHTFPRFVEVYGKTLPGQKMY</sequence>
<evidence type="ECO:0000313" key="11">
    <source>
        <dbReference type="Proteomes" id="UP000054047"/>
    </source>
</evidence>
<dbReference type="AlphaFoldDB" id="A0A0C2H856"/>
<evidence type="ECO:0000259" key="8">
    <source>
        <dbReference type="Pfam" id="PF01431"/>
    </source>
</evidence>
<evidence type="ECO:0000259" key="9">
    <source>
        <dbReference type="Pfam" id="PF05649"/>
    </source>
</evidence>
<feature type="domain" description="Peptidase M13 N-terminal" evidence="9">
    <location>
        <begin position="29"/>
        <end position="133"/>
    </location>
</feature>
<proteinExistence type="inferred from homology"/>
<dbReference type="InterPro" id="IPR000718">
    <property type="entry name" value="Peptidase_M13"/>
</dbReference>
<dbReference type="GO" id="GO:0016485">
    <property type="term" value="P:protein processing"/>
    <property type="evidence" value="ECO:0007669"/>
    <property type="project" value="TreeGrafter"/>
</dbReference>
<keyword evidence="6" id="KW-0862">Zinc</keyword>
<dbReference type="InterPro" id="IPR042089">
    <property type="entry name" value="Peptidase_M13_dom_2"/>
</dbReference>
<dbReference type="InterPro" id="IPR018497">
    <property type="entry name" value="Peptidase_M13_C"/>
</dbReference>
<dbReference type="PROSITE" id="PS51885">
    <property type="entry name" value="NEPRILYSIN"/>
    <property type="match status" value="1"/>
</dbReference>